<keyword evidence="4" id="KW-1185">Reference proteome</keyword>
<gene>
    <name evidence="2" type="ORF">PBRA_009534</name>
    <name evidence="3" type="ORF">PLBR_LOCUS4165</name>
</gene>
<dbReference type="EMBL" id="OVEO01000006">
    <property type="protein sequence ID" value="SPQ96950.1"/>
    <property type="molecule type" value="Genomic_DNA"/>
</dbReference>
<dbReference type="EMBL" id="CDSF01000159">
    <property type="protein sequence ID" value="CEP03954.1"/>
    <property type="molecule type" value="Genomic_DNA"/>
</dbReference>
<keyword evidence="3" id="KW-0496">Mitochondrion</keyword>
<name>A0A0G4J921_PLABS</name>
<reference evidence="2 4" key="1">
    <citation type="submission" date="2015-02" db="EMBL/GenBank/DDBJ databases">
        <authorList>
            <person name="Chooi Y.-H."/>
        </authorList>
    </citation>
    <scope>NUCLEOTIDE SEQUENCE [LARGE SCALE GENOMIC DNA]</scope>
    <source>
        <strain evidence="2">E3</strain>
    </source>
</reference>
<dbReference type="AlphaFoldDB" id="A0A0G4J921"/>
<sequence length="201" mass="22190">MARRITSESPLHSTNLSMDLQLTCAIAPGKVSATGGSTLQNGLLKFVGCLNKAFAEDHSGWSYDDYFDMAKKYYLAITNREFNRNCLWLEVKRLPKFAADVNQMSPSSKRGLSLDSADGQQPDVDGDAVDGVADQNSPDIPKLALAQRPSIGKKKAKKIKFEKAQTNEASVSMLGQWMQQMAKAQEERLSVCRARENTNRA</sequence>
<evidence type="ECO:0000313" key="4">
    <source>
        <dbReference type="Proteomes" id="UP000039324"/>
    </source>
</evidence>
<feature type="region of interest" description="Disordered" evidence="1">
    <location>
        <begin position="103"/>
        <end position="142"/>
    </location>
</feature>
<evidence type="ECO:0000313" key="2">
    <source>
        <dbReference type="EMBL" id="CEP03954.1"/>
    </source>
</evidence>
<evidence type="ECO:0008006" key="6">
    <source>
        <dbReference type="Google" id="ProtNLM"/>
    </source>
</evidence>
<organism evidence="2 4">
    <name type="scientific">Plasmodiophora brassicae</name>
    <name type="common">Clubroot disease agent</name>
    <dbReference type="NCBI Taxonomy" id="37360"/>
    <lineage>
        <taxon>Eukaryota</taxon>
        <taxon>Sar</taxon>
        <taxon>Rhizaria</taxon>
        <taxon>Endomyxa</taxon>
        <taxon>Phytomyxea</taxon>
        <taxon>Plasmodiophorida</taxon>
        <taxon>Plasmodiophoridae</taxon>
        <taxon>Plasmodiophora</taxon>
    </lineage>
</organism>
<protein>
    <recommendedName>
        <fullName evidence="6">No apical meristem-associated C-terminal domain-containing protein</fullName>
    </recommendedName>
</protein>
<dbReference type="Proteomes" id="UP000290189">
    <property type="component" value="Unassembled WGS sequence"/>
</dbReference>
<evidence type="ECO:0000313" key="3">
    <source>
        <dbReference type="EMBL" id="SPQ96950.1"/>
    </source>
</evidence>
<feature type="compositionally biased region" description="Low complexity" evidence="1">
    <location>
        <begin position="117"/>
        <end position="135"/>
    </location>
</feature>
<geneLocation type="mitochondrion" evidence="3"/>
<reference evidence="3 5" key="2">
    <citation type="submission" date="2018-03" db="EMBL/GenBank/DDBJ databases">
        <authorList>
            <person name="Fogelqvist J."/>
        </authorList>
    </citation>
    <scope>NUCLEOTIDE SEQUENCE [LARGE SCALE GENOMIC DNA]</scope>
</reference>
<accession>A0A0G4J921</accession>
<evidence type="ECO:0000256" key="1">
    <source>
        <dbReference type="SAM" id="MobiDB-lite"/>
    </source>
</evidence>
<proteinExistence type="predicted"/>
<dbReference type="PANTHER" id="PTHR45023">
    <property type="match status" value="1"/>
</dbReference>
<evidence type="ECO:0000313" key="5">
    <source>
        <dbReference type="Proteomes" id="UP000290189"/>
    </source>
</evidence>
<dbReference type="PANTHER" id="PTHR45023:SF4">
    <property type="entry name" value="GLYCINE-RICH PROTEIN-RELATED"/>
    <property type="match status" value="1"/>
</dbReference>
<dbReference type="Proteomes" id="UP000039324">
    <property type="component" value="Unassembled WGS sequence"/>
</dbReference>